<name>A0A1F4U1A3_UNCW3</name>
<organism evidence="9 10">
    <name type="scientific">candidate division WOR-3 bacterium RBG_13_43_14</name>
    <dbReference type="NCBI Taxonomy" id="1802590"/>
    <lineage>
        <taxon>Bacteria</taxon>
        <taxon>Bacteria division WOR-3</taxon>
    </lineage>
</organism>
<protein>
    <recommendedName>
        <fullName evidence="8">4Fe-4S ferredoxin-type domain-containing protein</fullName>
    </recommendedName>
</protein>
<reference evidence="9 10" key="1">
    <citation type="journal article" date="2016" name="Nat. Commun.">
        <title>Thousands of microbial genomes shed light on interconnected biogeochemical processes in an aquifer system.</title>
        <authorList>
            <person name="Anantharaman K."/>
            <person name="Brown C.T."/>
            <person name="Hug L.A."/>
            <person name="Sharon I."/>
            <person name="Castelle C.J."/>
            <person name="Probst A.J."/>
            <person name="Thomas B.C."/>
            <person name="Singh A."/>
            <person name="Wilkins M.J."/>
            <person name="Karaoz U."/>
            <person name="Brodie E.L."/>
            <person name="Williams K.H."/>
            <person name="Hubbard S.S."/>
            <person name="Banfield J.F."/>
        </authorList>
    </citation>
    <scope>NUCLEOTIDE SEQUENCE [LARGE SCALE GENOMIC DNA]</scope>
</reference>
<dbReference type="PANTHER" id="PTHR43687">
    <property type="entry name" value="ADENYLYLSULFATE REDUCTASE, BETA SUBUNIT"/>
    <property type="match status" value="1"/>
</dbReference>
<dbReference type="InterPro" id="IPR045865">
    <property type="entry name" value="ACT-like_dom_sf"/>
</dbReference>
<keyword evidence="2" id="KW-0004">4Fe-4S</keyword>
<evidence type="ECO:0000259" key="8">
    <source>
        <dbReference type="PROSITE" id="PS51379"/>
    </source>
</evidence>
<dbReference type="PROSITE" id="PS00198">
    <property type="entry name" value="4FE4S_FER_1"/>
    <property type="match status" value="1"/>
</dbReference>
<evidence type="ECO:0000256" key="6">
    <source>
        <dbReference type="ARBA" id="ARBA00023004"/>
    </source>
</evidence>
<keyword evidence="4" id="KW-0677">Repeat</keyword>
<dbReference type="InterPro" id="IPR018449">
    <property type="entry name" value="NIL_domain"/>
</dbReference>
<dbReference type="Proteomes" id="UP000177025">
    <property type="component" value="Unassembled WGS sequence"/>
</dbReference>
<feature type="domain" description="4Fe-4S ferredoxin-type" evidence="8">
    <location>
        <begin position="78"/>
        <end position="107"/>
    </location>
</feature>
<evidence type="ECO:0000313" key="9">
    <source>
        <dbReference type="EMBL" id="OGC38755.1"/>
    </source>
</evidence>
<dbReference type="InterPro" id="IPR017896">
    <property type="entry name" value="4Fe4S_Fe-S-bd"/>
</dbReference>
<keyword evidence="3" id="KW-0479">Metal-binding</keyword>
<dbReference type="InterPro" id="IPR017900">
    <property type="entry name" value="4Fe4S_Fe_S_CS"/>
</dbReference>
<dbReference type="PROSITE" id="PS51379">
    <property type="entry name" value="4FE4S_FER_2"/>
    <property type="match status" value="2"/>
</dbReference>
<dbReference type="SUPFAM" id="SSF55021">
    <property type="entry name" value="ACT-like"/>
    <property type="match status" value="1"/>
</dbReference>
<keyword evidence="5" id="KW-0249">Electron transport</keyword>
<dbReference type="EMBL" id="MEUM01000168">
    <property type="protein sequence ID" value="OGC38755.1"/>
    <property type="molecule type" value="Genomic_DNA"/>
</dbReference>
<keyword evidence="6" id="KW-0408">Iron</keyword>
<dbReference type="InterPro" id="IPR050572">
    <property type="entry name" value="Fe-S_Ferredoxin"/>
</dbReference>
<evidence type="ECO:0000256" key="4">
    <source>
        <dbReference type="ARBA" id="ARBA00022737"/>
    </source>
</evidence>
<evidence type="ECO:0000256" key="2">
    <source>
        <dbReference type="ARBA" id="ARBA00022485"/>
    </source>
</evidence>
<dbReference type="Pfam" id="PF09383">
    <property type="entry name" value="NIL"/>
    <property type="match status" value="1"/>
</dbReference>
<dbReference type="SMART" id="SM00930">
    <property type="entry name" value="NIL"/>
    <property type="match status" value="1"/>
</dbReference>
<dbReference type="Pfam" id="PF12838">
    <property type="entry name" value="Fer4_7"/>
    <property type="match status" value="1"/>
</dbReference>
<evidence type="ECO:0000256" key="1">
    <source>
        <dbReference type="ARBA" id="ARBA00022448"/>
    </source>
</evidence>
<dbReference type="Gene3D" id="3.30.70.260">
    <property type="match status" value="1"/>
</dbReference>
<feature type="domain" description="4Fe-4S ferredoxin-type" evidence="8">
    <location>
        <begin position="109"/>
        <end position="138"/>
    </location>
</feature>
<dbReference type="AlphaFoldDB" id="A0A1F4U1A3"/>
<evidence type="ECO:0000256" key="5">
    <source>
        <dbReference type="ARBA" id="ARBA00022982"/>
    </source>
</evidence>
<keyword evidence="7" id="KW-0411">Iron-sulfur</keyword>
<dbReference type="GO" id="GO:0051539">
    <property type="term" value="F:4 iron, 4 sulfur cluster binding"/>
    <property type="evidence" value="ECO:0007669"/>
    <property type="project" value="UniProtKB-KW"/>
</dbReference>
<dbReference type="GO" id="GO:0046872">
    <property type="term" value="F:metal ion binding"/>
    <property type="evidence" value="ECO:0007669"/>
    <property type="project" value="UniProtKB-KW"/>
</dbReference>
<dbReference type="PANTHER" id="PTHR43687:SF6">
    <property type="entry name" value="L-ASPARTATE SEMIALDEHYDE SULFURTRANSFERASE IRON-SULFUR SUBUNIT"/>
    <property type="match status" value="1"/>
</dbReference>
<sequence>MSVSQKVVLRYPPSLTEKPVVYELVKKYNIMFNILKARFSADDKEGLLVLELSGTNTSLKKGFDYLHKLGVKTELLSQDIVRNENKCVHCGVCSAVCPTNAFYVKSPEMYVTLEMARCIGCEECLKVCPYNAIEISFDIK</sequence>
<evidence type="ECO:0000256" key="7">
    <source>
        <dbReference type="ARBA" id="ARBA00023014"/>
    </source>
</evidence>
<dbReference type="SUPFAM" id="SSF54862">
    <property type="entry name" value="4Fe-4S ferredoxins"/>
    <property type="match status" value="1"/>
</dbReference>
<comment type="caution">
    <text evidence="9">The sequence shown here is derived from an EMBL/GenBank/DDBJ whole genome shotgun (WGS) entry which is preliminary data.</text>
</comment>
<evidence type="ECO:0000313" key="10">
    <source>
        <dbReference type="Proteomes" id="UP000177025"/>
    </source>
</evidence>
<proteinExistence type="predicted"/>
<accession>A0A1F4U1A3</accession>
<gene>
    <name evidence="9" type="ORF">A2Y85_05755</name>
</gene>
<evidence type="ECO:0000256" key="3">
    <source>
        <dbReference type="ARBA" id="ARBA00022723"/>
    </source>
</evidence>
<keyword evidence="1" id="KW-0813">Transport</keyword>
<dbReference type="Gene3D" id="3.30.70.20">
    <property type="match status" value="2"/>
</dbReference>